<dbReference type="InterPro" id="IPR011989">
    <property type="entry name" value="ARM-like"/>
</dbReference>
<dbReference type="Gene3D" id="1.25.10.10">
    <property type="entry name" value="Leucine-rich Repeat Variant"/>
    <property type="match status" value="1"/>
</dbReference>
<keyword evidence="4" id="KW-1185">Reference proteome</keyword>
<accession>A0A1E7FNM3</accession>
<dbReference type="EMBL" id="KV784355">
    <property type="protein sequence ID" value="OEU19737.1"/>
    <property type="molecule type" value="Genomic_DNA"/>
</dbReference>
<dbReference type="InParanoid" id="A0A1E7FNM3"/>
<evidence type="ECO:0000313" key="3">
    <source>
        <dbReference type="EMBL" id="OEU19737.1"/>
    </source>
</evidence>
<dbReference type="PANTHER" id="PTHR22895:SF0">
    <property type="entry name" value="ARMADILLO REPEAT-CONTAINING PROTEIN 6"/>
    <property type="match status" value="1"/>
</dbReference>
<dbReference type="PANTHER" id="PTHR22895">
    <property type="entry name" value="ARMADILLO REPEAT-CONTAINING PROTEIN 6"/>
    <property type="match status" value="1"/>
</dbReference>
<protein>
    <recommendedName>
        <fullName evidence="5">ARM repeat-containing protein</fullName>
    </recommendedName>
</protein>
<evidence type="ECO:0000313" key="4">
    <source>
        <dbReference type="Proteomes" id="UP000095751"/>
    </source>
</evidence>
<dbReference type="SUPFAM" id="SSF48371">
    <property type="entry name" value="ARM repeat"/>
    <property type="match status" value="1"/>
</dbReference>
<proteinExistence type="predicted"/>
<organism evidence="3 4">
    <name type="scientific">Fragilariopsis cylindrus CCMP1102</name>
    <dbReference type="NCBI Taxonomy" id="635003"/>
    <lineage>
        <taxon>Eukaryota</taxon>
        <taxon>Sar</taxon>
        <taxon>Stramenopiles</taxon>
        <taxon>Ochrophyta</taxon>
        <taxon>Bacillariophyta</taxon>
        <taxon>Bacillariophyceae</taxon>
        <taxon>Bacillariophycidae</taxon>
        <taxon>Bacillariales</taxon>
        <taxon>Bacillariaceae</taxon>
        <taxon>Fragilariopsis</taxon>
    </lineage>
</organism>
<evidence type="ECO:0000256" key="2">
    <source>
        <dbReference type="PROSITE-ProRule" id="PRU00259"/>
    </source>
</evidence>
<gene>
    <name evidence="3" type="ORF">FRACYDRAFT_235793</name>
</gene>
<dbReference type="PROSITE" id="PS50176">
    <property type="entry name" value="ARM_REPEAT"/>
    <property type="match status" value="1"/>
</dbReference>
<feature type="repeat" description="ARM" evidence="2">
    <location>
        <begin position="196"/>
        <end position="240"/>
    </location>
</feature>
<name>A0A1E7FNM3_9STRA</name>
<dbReference type="InterPro" id="IPR016024">
    <property type="entry name" value="ARM-type_fold"/>
</dbReference>
<sequence>MEIAFGSNEGNASLLLAMTRCANKVNVQGIGCGILAEIYFYPPYARDMSAANTERGPSAIHNQREALNIIQEAIDSRQLDGVSLNRQELSSVIELSFSIILDCSHSLELMKPPIIVSLKTHLEDPEVEAAILDVLFILCECDDDIKQFLLEEYQIRMIISAIQFSLGSDQLQESGCNLFSLLTDFGSGKEIIGRFEGISTVINALLAHNDSIEVQRKGLVTLKNLAIASVDKPMLTEMGGESTVIYSMYIHYWDPQVISTGLSALNCIAVDSISRSVAQMNDQVLMIAVAAMRRFPMDELVQKNASFYLKTCSYLPPNVRDDVWKK</sequence>
<evidence type="ECO:0000256" key="1">
    <source>
        <dbReference type="ARBA" id="ARBA00022737"/>
    </source>
</evidence>
<dbReference type="OrthoDB" id="449062at2759"/>
<dbReference type="Proteomes" id="UP000095751">
    <property type="component" value="Unassembled WGS sequence"/>
</dbReference>
<dbReference type="InterPro" id="IPR000225">
    <property type="entry name" value="Armadillo"/>
</dbReference>
<dbReference type="KEGG" id="fcy:FRACYDRAFT_235793"/>
<reference evidence="3 4" key="1">
    <citation type="submission" date="2016-09" db="EMBL/GenBank/DDBJ databases">
        <title>Extensive genetic diversity and differential bi-allelic expression allows diatom success in the polar Southern Ocean.</title>
        <authorList>
            <consortium name="DOE Joint Genome Institute"/>
            <person name="Mock T."/>
            <person name="Otillar R.P."/>
            <person name="Strauss J."/>
            <person name="Dupont C."/>
            <person name="Frickenhaus S."/>
            <person name="Maumus F."/>
            <person name="Mcmullan M."/>
            <person name="Sanges R."/>
            <person name="Schmutz J."/>
            <person name="Toseland A."/>
            <person name="Valas R."/>
            <person name="Veluchamy A."/>
            <person name="Ward B.J."/>
            <person name="Allen A."/>
            <person name="Barry K."/>
            <person name="Falciatore A."/>
            <person name="Ferrante M."/>
            <person name="Fortunato A.E."/>
            <person name="Gloeckner G."/>
            <person name="Gruber A."/>
            <person name="Hipkin R."/>
            <person name="Janech M."/>
            <person name="Kroth P."/>
            <person name="Leese F."/>
            <person name="Lindquist E."/>
            <person name="Lyon B.R."/>
            <person name="Martin J."/>
            <person name="Mayer C."/>
            <person name="Parker M."/>
            <person name="Quesneville H."/>
            <person name="Raymond J."/>
            <person name="Uhlig C."/>
            <person name="Valentin K.U."/>
            <person name="Worden A.Z."/>
            <person name="Armbrust E.V."/>
            <person name="Bowler C."/>
            <person name="Green B."/>
            <person name="Moulton V."/>
            <person name="Van Oosterhout C."/>
            <person name="Grigoriev I."/>
        </authorList>
    </citation>
    <scope>NUCLEOTIDE SEQUENCE [LARGE SCALE GENOMIC DNA]</scope>
    <source>
        <strain evidence="3 4">CCMP1102</strain>
    </source>
</reference>
<keyword evidence="1" id="KW-0677">Repeat</keyword>
<dbReference type="AlphaFoldDB" id="A0A1E7FNM3"/>
<evidence type="ECO:0008006" key="5">
    <source>
        <dbReference type="Google" id="ProtNLM"/>
    </source>
</evidence>